<protein>
    <recommendedName>
        <fullName evidence="3">DUF2141 domain-containing protein</fullName>
    </recommendedName>
</protein>
<gene>
    <name evidence="1" type="ORF">HLUCCA11_01455</name>
</gene>
<organism evidence="1 2">
    <name type="scientific">Phormidesmis priestleyi Ana</name>
    <dbReference type="NCBI Taxonomy" id="1666911"/>
    <lineage>
        <taxon>Bacteria</taxon>
        <taxon>Bacillati</taxon>
        <taxon>Cyanobacteriota</taxon>
        <taxon>Cyanophyceae</taxon>
        <taxon>Leptolyngbyales</taxon>
        <taxon>Leptolyngbyaceae</taxon>
        <taxon>Phormidesmis</taxon>
    </lineage>
</organism>
<accession>A0A0P8DLE6</accession>
<evidence type="ECO:0008006" key="3">
    <source>
        <dbReference type="Google" id="ProtNLM"/>
    </source>
</evidence>
<name>A0A0P8DLE6_9CYAN</name>
<reference evidence="1 2" key="1">
    <citation type="submission" date="2015-09" db="EMBL/GenBank/DDBJ databases">
        <title>Identification and resolution of microdiversity through metagenomic sequencing of parallel consortia.</title>
        <authorList>
            <person name="Nelson W.C."/>
            <person name="Romine M.F."/>
            <person name="Lindemann S.R."/>
        </authorList>
    </citation>
    <scope>NUCLEOTIDE SEQUENCE [LARGE SCALE GENOMIC DNA]</scope>
    <source>
        <strain evidence="1">Ana</strain>
    </source>
</reference>
<sequence>MARLKVTIHELRNQKGEVCLALFESEIGFPKDEQKAVFNRCFAITQIPLTVSVEVPYGSYSVSLLHDENQDGELNTNFIGVPQEGIGFSNDPRIIKGTPSFEKTRFDFSADSEEVQVTVKYL</sequence>
<dbReference type="STRING" id="1666911.HLUCCA11_01455"/>
<dbReference type="InterPro" id="IPR018673">
    <property type="entry name" value="DUF2141"/>
</dbReference>
<dbReference type="AlphaFoldDB" id="A0A0P8DLE6"/>
<dbReference type="Pfam" id="PF09912">
    <property type="entry name" value="DUF2141"/>
    <property type="match status" value="1"/>
</dbReference>
<evidence type="ECO:0000313" key="2">
    <source>
        <dbReference type="Proteomes" id="UP000050465"/>
    </source>
</evidence>
<proteinExistence type="predicted"/>
<dbReference type="EMBL" id="LJZR01000001">
    <property type="protein sequence ID" value="KPQ37750.1"/>
    <property type="molecule type" value="Genomic_DNA"/>
</dbReference>
<dbReference type="Proteomes" id="UP000050465">
    <property type="component" value="Unassembled WGS sequence"/>
</dbReference>
<comment type="caution">
    <text evidence="1">The sequence shown here is derived from an EMBL/GenBank/DDBJ whole genome shotgun (WGS) entry which is preliminary data.</text>
</comment>
<evidence type="ECO:0000313" key="1">
    <source>
        <dbReference type="EMBL" id="KPQ37750.1"/>
    </source>
</evidence>